<feature type="non-terminal residue" evidence="1">
    <location>
        <position position="90"/>
    </location>
</feature>
<dbReference type="AlphaFoldDB" id="A0A382WI89"/>
<accession>A0A382WI89</accession>
<sequence length="90" mass="10504">MRMKKYMIPLTIAVLTTVALCGDTKEEIPAKELRDLPKVKIKTLKGKNILTDKIIEEKLTFISFWATWCVPCLKKMKKLEILHHKYSENN</sequence>
<evidence type="ECO:0000313" key="1">
    <source>
        <dbReference type="EMBL" id="SVD58557.1"/>
    </source>
</evidence>
<dbReference type="PROSITE" id="PS00194">
    <property type="entry name" value="THIOREDOXIN_1"/>
    <property type="match status" value="1"/>
</dbReference>
<reference evidence="1" key="1">
    <citation type="submission" date="2018-05" db="EMBL/GenBank/DDBJ databases">
        <authorList>
            <person name="Lanie J.A."/>
            <person name="Ng W.-L."/>
            <person name="Kazmierczak K.M."/>
            <person name="Andrzejewski T.M."/>
            <person name="Davidsen T.M."/>
            <person name="Wayne K.J."/>
            <person name="Tettelin H."/>
            <person name="Glass J.I."/>
            <person name="Rusch D."/>
            <person name="Podicherti R."/>
            <person name="Tsui H.-C.T."/>
            <person name="Winkler M.E."/>
        </authorList>
    </citation>
    <scope>NUCLEOTIDE SEQUENCE</scope>
</reference>
<proteinExistence type="predicted"/>
<protein>
    <submittedName>
        <fullName evidence="1">Uncharacterized protein</fullName>
    </submittedName>
</protein>
<gene>
    <name evidence="1" type="ORF">METZ01_LOCUS411411</name>
</gene>
<organism evidence="1">
    <name type="scientific">marine metagenome</name>
    <dbReference type="NCBI Taxonomy" id="408172"/>
    <lineage>
        <taxon>unclassified sequences</taxon>
        <taxon>metagenomes</taxon>
        <taxon>ecological metagenomes</taxon>
    </lineage>
</organism>
<dbReference type="Gene3D" id="3.40.30.10">
    <property type="entry name" value="Glutaredoxin"/>
    <property type="match status" value="1"/>
</dbReference>
<dbReference type="SUPFAM" id="SSF52833">
    <property type="entry name" value="Thioredoxin-like"/>
    <property type="match status" value="1"/>
</dbReference>
<dbReference type="InterPro" id="IPR036249">
    <property type="entry name" value="Thioredoxin-like_sf"/>
</dbReference>
<dbReference type="InterPro" id="IPR017937">
    <property type="entry name" value="Thioredoxin_CS"/>
</dbReference>
<dbReference type="EMBL" id="UINC01160102">
    <property type="protein sequence ID" value="SVD58557.1"/>
    <property type="molecule type" value="Genomic_DNA"/>
</dbReference>
<name>A0A382WI89_9ZZZZ</name>